<name>S9V315_9TRYP</name>
<accession>S9V315</accession>
<evidence type="ECO:0000256" key="1">
    <source>
        <dbReference type="SAM" id="MobiDB-lite"/>
    </source>
</evidence>
<dbReference type="EMBL" id="ATMH01010620">
    <property type="protein sequence ID" value="EPY17195.1"/>
    <property type="molecule type" value="Genomic_DNA"/>
</dbReference>
<dbReference type="AlphaFoldDB" id="S9V315"/>
<proteinExistence type="predicted"/>
<reference evidence="2 3" key="1">
    <citation type="journal article" date="2013" name="PLoS ONE">
        <title>Predicting the Proteins of Angomonas deanei, Strigomonas culicis and Their Respective Endosymbionts Reveals New Aspects of the Trypanosomatidae Family.</title>
        <authorList>
            <person name="Motta M.C."/>
            <person name="Martins A.C."/>
            <person name="de Souza S.S."/>
            <person name="Catta-Preta C.M."/>
            <person name="Silva R."/>
            <person name="Klein C.C."/>
            <person name="de Almeida L.G."/>
            <person name="de Lima Cunha O."/>
            <person name="Ciapina L.P."/>
            <person name="Brocchi M."/>
            <person name="Colabardini A.C."/>
            <person name="de Araujo Lima B."/>
            <person name="Machado C.R."/>
            <person name="de Almeida Soares C.M."/>
            <person name="Probst C.M."/>
            <person name="de Menezes C.B."/>
            <person name="Thompson C.E."/>
            <person name="Bartholomeu D.C."/>
            <person name="Gradia D.F."/>
            <person name="Pavoni D.P."/>
            <person name="Grisard E.C."/>
            <person name="Fantinatti-Garboggini F."/>
            <person name="Marchini F.K."/>
            <person name="Rodrigues-Luiz G.F."/>
            <person name="Wagner G."/>
            <person name="Goldman G.H."/>
            <person name="Fietto J.L."/>
            <person name="Elias M.C."/>
            <person name="Goldman M.H."/>
            <person name="Sagot M.F."/>
            <person name="Pereira M."/>
            <person name="Stoco P.H."/>
            <person name="de Mendonca-Neto R.P."/>
            <person name="Teixeira S.M."/>
            <person name="Maciel T.E."/>
            <person name="de Oliveira Mendes T.A."/>
            <person name="Urmenyi T.P."/>
            <person name="de Souza W."/>
            <person name="Schenkman S."/>
            <person name="de Vasconcelos A.T."/>
        </authorList>
    </citation>
    <scope>NUCLEOTIDE SEQUENCE [LARGE SCALE GENOMIC DNA]</scope>
</reference>
<protein>
    <submittedName>
        <fullName evidence="2">Uncharacterized protein</fullName>
    </submittedName>
</protein>
<feature type="compositionally biased region" description="Polar residues" evidence="1">
    <location>
        <begin position="118"/>
        <end position="132"/>
    </location>
</feature>
<keyword evidence="3" id="KW-1185">Reference proteome</keyword>
<evidence type="ECO:0000313" key="3">
    <source>
        <dbReference type="Proteomes" id="UP000015354"/>
    </source>
</evidence>
<organism evidence="2 3">
    <name type="scientific">Strigomonas culicis</name>
    <dbReference type="NCBI Taxonomy" id="28005"/>
    <lineage>
        <taxon>Eukaryota</taxon>
        <taxon>Discoba</taxon>
        <taxon>Euglenozoa</taxon>
        <taxon>Kinetoplastea</taxon>
        <taxon>Metakinetoplastina</taxon>
        <taxon>Trypanosomatida</taxon>
        <taxon>Trypanosomatidae</taxon>
        <taxon>Strigomonadinae</taxon>
        <taxon>Strigomonas</taxon>
    </lineage>
</organism>
<gene>
    <name evidence="2" type="ORF">STCU_10775</name>
</gene>
<sequence>MDADNAMFEQFSFNNAHFNAALLRRRHTTAGQPTVSPSVLPPSVFSSHTILSPVAHPQPVGAGDCRSLDSVESVGPLSCDLGLSPTCVLQTTNGRPKGGRTVYGTSRVNELDHPYNPNPTRSSLVSPNSNDSLNANQAAIRLTARTSATDMLLNYTRGRTALFKRGDFVL</sequence>
<comment type="caution">
    <text evidence="2">The sequence shown here is derived from an EMBL/GenBank/DDBJ whole genome shotgun (WGS) entry which is preliminary data.</text>
</comment>
<dbReference type="Proteomes" id="UP000015354">
    <property type="component" value="Unassembled WGS sequence"/>
</dbReference>
<evidence type="ECO:0000313" key="2">
    <source>
        <dbReference type="EMBL" id="EPY17195.1"/>
    </source>
</evidence>
<feature type="region of interest" description="Disordered" evidence="1">
    <location>
        <begin position="108"/>
        <end position="132"/>
    </location>
</feature>